<keyword evidence="3" id="KW-0408">Iron</keyword>
<dbReference type="Pfam" id="PF00355">
    <property type="entry name" value="Rieske"/>
    <property type="match status" value="1"/>
</dbReference>
<evidence type="ECO:0000313" key="6">
    <source>
        <dbReference type="EMBL" id="MCH6164338.1"/>
    </source>
</evidence>
<keyword evidence="6" id="KW-0614">Plasmid</keyword>
<dbReference type="EMBL" id="JAKXMK010000002">
    <property type="protein sequence ID" value="MCH6164338.1"/>
    <property type="molecule type" value="Genomic_DNA"/>
</dbReference>
<name>A0ABS9T7B1_9PSEU</name>
<keyword evidence="2" id="KW-0479">Metal-binding</keyword>
<dbReference type="InterPro" id="IPR036922">
    <property type="entry name" value="Rieske_2Fe-2S_sf"/>
</dbReference>
<evidence type="ECO:0000313" key="7">
    <source>
        <dbReference type="Proteomes" id="UP001299970"/>
    </source>
</evidence>
<evidence type="ECO:0000256" key="4">
    <source>
        <dbReference type="ARBA" id="ARBA00023014"/>
    </source>
</evidence>
<evidence type="ECO:0000256" key="2">
    <source>
        <dbReference type="ARBA" id="ARBA00022723"/>
    </source>
</evidence>
<dbReference type="PANTHER" id="PTHR21496:SF23">
    <property type="entry name" value="3-PHENYLPROPIONATE_CINNAMIC ACID DIOXYGENASE FERREDOXIN SUBUNIT"/>
    <property type="match status" value="1"/>
</dbReference>
<sequence>MRIVVSRVDEFPPGERRIVQAGRRSIGVFRVGDRFYAINNYCPHQGGPLCLGRTKPWVSSTGPGDYAMAEQEALVACPWHGWEYDLATGQSFLGPGEPPARTYEVSVEAGADAAPVAGGTGPPTGGRQPGPFVAETFPVHVEDAYVVVDTSPRAPAAGTPGGAR</sequence>
<comment type="caution">
    <text evidence="6">The sequence shown here is derived from an EMBL/GenBank/DDBJ whole genome shotgun (WGS) entry which is preliminary data.</text>
</comment>
<keyword evidence="1" id="KW-0001">2Fe-2S</keyword>
<evidence type="ECO:0000256" key="3">
    <source>
        <dbReference type="ARBA" id="ARBA00023004"/>
    </source>
</evidence>
<evidence type="ECO:0000259" key="5">
    <source>
        <dbReference type="PROSITE" id="PS51296"/>
    </source>
</evidence>
<gene>
    <name evidence="6" type="ORF">MMF94_01485</name>
</gene>
<keyword evidence="4" id="KW-0411">Iron-sulfur</keyword>
<feature type="domain" description="Rieske" evidence="5">
    <location>
        <begin position="3"/>
        <end position="114"/>
    </location>
</feature>
<dbReference type="PROSITE" id="PS51296">
    <property type="entry name" value="RIESKE"/>
    <property type="match status" value="1"/>
</dbReference>
<dbReference type="RefSeq" id="WP_241034540.1">
    <property type="nucleotide sequence ID" value="NZ_BAAAJF010000034.1"/>
</dbReference>
<dbReference type="SUPFAM" id="SSF50022">
    <property type="entry name" value="ISP domain"/>
    <property type="match status" value="1"/>
</dbReference>
<accession>A0ABS9T7B1</accession>
<dbReference type="PANTHER" id="PTHR21496">
    <property type="entry name" value="FERREDOXIN-RELATED"/>
    <property type="match status" value="1"/>
</dbReference>
<geneLocation type="plasmid" evidence="6">
    <name>unnamed</name>
</geneLocation>
<keyword evidence="7" id="KW-1185">Reference proteome</keyword>
<reference evidence="6 7" key="1">
    <citation type="submission" date="2022-03" db="EMBL/GenBank/DDBJ databases">
        <title>Pseudonocardia alaer sp. nov., a novel actinomycete isolated from reed forest soil.</title>
        <authorList>
            <person name="Wang L."/>
        </authorList>
    </citation>
    <scope>NUCLEOTIDE SEQUENCE [LARGE SCALE GENOMIC DNA]</scope>
    <source>
        <strain evidence="6 7">Y-16303</strain>
        <plasmid evidence="6">unnamed</plasmid>
    </source>
</reference>
<dbReference type="InterPro" id="IPR017941">
    <property type="entry name" value="Rieske_2Fe-2S"/>
</dbReference>
<dbReference type="Proteomes" id="UP001299970">
    <property type="component" value="Unassembled WGS sequence"/>
</dbReference>
<evidence type="ECO:0000256" key="1">
    <source>
        <dbReference type="ARBA" id="ARBA00022714"/>
    </source>
</evidence>
<organism evidence="6 7">
    <name type="scientific">Pseudonocardia alaniniphila</name>
    <dbReference type="NCBI Taxonomy" id="75291"/>
    <lineage>
        <taxon>Bacteria</taxon>
        <taxon>Bacillati</taxon>
        <taxon>Actinomycetota</taxon>
        <taxon>Actinomycetes</taxon>
        <taxon>Pseudonocardiales</taxon>
        <taxon>Pseudonocardiaceae</taxon>
        <taxon>Pseudonocardia</taxon>
    </lineage>
</organism>
<protein>
    <submittedName>
        <fullName evidence="6">Rieske 2Fe-2S domain-containing protein</fullName>
    </submittedName>
</protein>
<proteinExistence type="predicted"/>
<dbReference type="Gene3D" id="2.102.10.10">
    <property type="entry name" value="Rieske [2Fe-2S] iron-sulphur domain"/>
    <property type="match status" value="1"/>
</dbReference>